<evidence type="ECO:0000256" key="12">
    <source>
        <dbReference type="ARBA" id="ARBA00022737"/>
    </source>
</evidence>
<keyword evidence="15" id="KW-0106">Calcium</keyword>
<feature type="domain" description="EF-hand" evidence="32">
    <location>
        <begin position="460"/>
        <end position="493"/>
    </location>
</feature>
<dbReference type="PROSITE" id="PS00107">
    <property type="entry name" value="PROTEIN_KINASE_ATP"/>
    <property type="match status" value="1"/>
</dbReference>
<evidence type="ECO:0000256" key="2">
    <source>
        <dbReference type="ARBA" id="ARBA00004230"/>
    </source>
</evidence>
<evidence type="ECO:0000256" key="21">
    <source>
        <dbReference type="ARBA" id="ARBA00023273"/>
    </source>
</evidence>
<dbReference type="PROSITE" id="PS50222">
    <property type="entry name" value="EF_HAND_2"/>
    <property type="match status" value="4"/>
</dbReference>
<evidence type="ECO:0000256" key="11">
    <source>
        <dbReference type="ARBA" id="ARBA00022723"/>
    </source>
</evidence>
<dbReference type="CDD" id="cd00051">
    <property type="entry name" value="EFh"/>
    <property type="match status" value="1"/>
</dbReference>
<evidence type="ECO:0000259" key="32">
    <source>
        <dbReference type="PROSITE" id="PS50222"/>
    </source>
</evidence>
<dbReference type="InterPro" id="IPR008271">
    <property type="entry name" value="Ser/Thr_kinase_AS"/>
</dbReference>
<evidence type="ECO:0000256" key="14">
    <source>
        <dbReference type="ARBA" id="ARBA00022777"/>
    </source>
</evidence>
<dbReference type="GO" id="GO:0004674">
    <property type="term" value="F:protein serine/threonine kinase activity"/>
    <property type="evidence" value="ECO:0007669"/>
    <property type="project" value="UniProtKB-KW"/>
</dbReference>
<evidence type="ECO:0000256" key="10">
    <source>
        <dbReference type="ARBA" id="ARBA00022707"/>
    </source>
</evidence>
<keyword evidence="10" id="KW-0519">Myristate</keyword>
<evidence type="ECO:0000256" key="26">
    <source>
        <dbReference type="ARBA" id="ARBA00060437"/>
    </source>
</evidence>
<organism evidence="33 34">
    <name type="scientific">Stentor coeruleus</name>
    <dbReference type="NCBI Taxonomy" id="5963"/>
    <lineage>
        <taxon>Eukaryota</taxon>
        <taxon>Sar</taxon>
        <taxon>Alveolata</taxon>
        <taxon>Ciliophora</taxon>
        <taxon>Postciliodesmatophora</taxon>
        <taxon>Heterotrichea</taxon>
        <taxon>Heterotrichida</taxon>
        <taxon>Stentoridae</taxon>
        <taxon>Stentor</taxon>
    </lineage>
</organism>
<keyword evidence="21" id="KW-0966">Cell projection</keyword>
<dbReference type="InterPro" id="IPR018247">
    <property type="entry name" value="EF_Hand_1_Ca_BS"/>
</dbReference>
<evidence type="ECO:0000313" key="33">
    <source>
        <dbReference type="EMBL" id="OMJ88179.1"/>
    </source>
</evidence>
<dbReference type="Proteomes" id="UP000187209">
    <property type="component" value="Unassembled WGS sequence"/>
</dbReference>
<evidence type="ECO:0000256" key="7">
    <source>
        <dbReference type="ARBA" id="ARBA00022511"/>
    </source>
</evidence>
<dbReference type="SMART" id="SM00220">
    <property type="entry name" value="S_TKc"/>
    <property type="match status" value="1"/>
</dbReference>
<dbReference type="PROSITE" id="PS00108">
    <property type="entry name" value="PROTEIN_KINASE_ST"/>
    <property type="match status" value="1"/>
</dbReference>
<comment type="catalytic activity">
    <reaction evidence="25">
        <text>L-seryl-[protein] + ATP = O-phospho-L-seryl-[protein] + ADP + H(+)</text>
        <dbReference type="Rhea" id="RHEA:17989"/>
        <dbReference type="Rhea" id="RHEA-COMP:9863"/>
        <dbReference type="Rhea" id="RHEA-COMP:11604"/>
        <dbReference type="ChEBI" id="CHEBI:15378"/>
        <dbReference type="ChEBI" id="CHEBI:29999"/>
        <dbReference type="ChEBI" id="CHEBI:30616"/>
        <dbReference type="ChEBI" id="CHEBI:83421"/>
        <dbReference type="ChEBI" id="CHEBI:456216"/>
        <dbReference type="EC" id="2.7.11.1"/>
    </reaction>
</comment>
<evidence type="ECO:0000256" key="6">
    <source>
        <dbReference type="ARBA" id="ARBA00022475"/>
    </source>
</evidence>
<feature type="binding site" evidence="28">
    <location>
        <position position="83"/>
    </location>
    <ligand>
        <name>ATP</name>
        <dbReference type="ChEBI" id="CHEBI:30616"/>
    </ligand>
</feature>
<evidence type="ECO:0000256" key="17">
    <source>
        <dbReference type="ARBA" id="ARBA00022846"/>
    </source>
</evidence>
<keyword evidence="7" id="KW-1032">Host cell membrane</keyword>
<dbReference type="InterPro" id="IPR011992">
    <property type="entry name" value="EF-hand-dom_pair"/>
</dbReference>
<feature type="domain" description="EF-hand" evidence="32">
    <location>
        <begin position="423"/>
        <end position="458"/>
    </location>
</feature>
<sequence>MGCNSSHIKSNPIVKSRHLETQTPIDTPDKITIRPGTFIFHKTWNITKDYDLGPILGQGTYGCVRTAVHKLTGHERAVKSVKKDRLTKDMQMHSKFFAEIDILRKIDHPNILRLYEFYEDSKEYYLVTEILKGGELFEFIIASGVVSETIAMHFMRQILCAVNYCHKHGIVHRDLKPENLLLEKRSPMSTLKVIDFGASMLFEGERMKNRYGTSYYIAPEVLKRNYNEKCDIWSCGVIMFILLAGKPPFPGRSDKEILKKVKKGSFSMNGPEWIDISEAAKNLITNMLKYKAELRYSADQALDDPWFEQSPNSISKPLTSIIQNMKNFNASEKLQHAVLTFITSQLSSKEETKQLAETFKSVDKNGDGKLSKDELLREFLKTMTEDEAETEVKKIFNCVDMDMNEHIDYSEFLMGTMRKESLISKRNLETAFKMFDIDGNGTISANELKNILGDNVESLDRVWQQIISTVDQDGDGQIDLKEFKDMMMKIFNEVS</sequence>
<dbReference type="GO" id="GO:0005524">
    <property type="term" value="F:ATP binding"/>
    <property type="evidence" value="ECO:0007669"/>
    <property type="project" value="UniProtKB-UniRule"/>
</dbReference>
<dbReference type="Pfam" id="PF00069">
    <property type="entry name" value="Pkinase"/>
    <property type="match status" value="1"/>
</dbReference>
<keyword evidence="17" id="KW-0282">Flagellum</keyword>
<dbReference type="FunFam" id="1.10.238.10:FF:000585">
    <property type="entry name" value="Calcium-dependent protein kinase-a"/>
    <property type="match status" value="1"/>
</dbReference>
<keyword evidence="13 28" id="KW-0547">Nucleotide-binding</keyword>
<keyword evidence="22" id="KW-0449">Lipoprotein</keyword>
<name>A0A1R2CGM6_9CILI</name>
<dbReference type="OrthoDB" id="1738954at2759"/>
<keyword evidence="16 28" id="KW-0067">ATP-binding</keyword>
<evidence type="ECO:0000256" key="9">
    <source>
        <dbReference type="ARBA" id="ARBA00022679"/>
    </source>
</evidence>
<dbReference type="PROSITE" id="PS50011">
    <property type="entry name" value="PROTEIN_KINASE_DOM"/>
    <property type="match status" value="1"/>
</dbReference>
<dbReference type="AlphaFoldDB" id="A0A1R2CGM6"/>
<dbReference type="SUPFAM" id="SSF47473">
    <property type="entry name" value="EF-hand"/>
    <property type="match status" value="1"/>
</dbReference>
<dbReference type="InterPro" id="IPR011009">
    <property type="entry name" value="Kinase-like_dom_sf"/>
</dbReference>
<keyword evidence="8 29" id="KW-0723">Serine/threonine-protein kinase</keyword>
<dbReference type="Gene3D" id="1.10.510.10">
    <property type="entry name" value="Transferase(Phosphotransferase) domain 1"/>
    <property type="match status" value="1"/>
</dbReference>
<dbReference type="GO" id="GO:0005509">
    <property type="term" value="F:calcium ion binding"/>
    <property type="evidence" value="ECO:0007669"/>
    <property type="project" value="InterPro"/>
</dbReference>
<evidence type="ECO:0000256" key="25">
    <source>
        <dbReference type="ARBA" id="ARBA00048679"/>
    </source>
</evidence>
<feature type="domain" description="Protein kinase" evidence="31">
    <location>
        <begin position="50"/>
        <end position="307"/>
    </location>
</feature>
<dbReference type="FunFam" id="1.10.510.10:FF:000398">
    <property type="entry name" value="Calcium-dependent protein kinase 1"/>
    <property type="match status" value="1"/>
</dbReference>
<evidence type="ECO:0000256" key="29">
    <source>
        <dbReference type="RuleBase" id="RU000304"/>
    </source>
</evidence>
<evidence type="ECO:0000313" key="34">
    <source>
        <dbReference type="Proteomes" id="UP000187209"/>
    </source>
</evidence>
<comment type="similarity">
    <text evidence="23">Belongs to the protein kinase superfamily. Ser/Thr protein kinase family. CDPK subfamily.</text>
</comment>
<dbReference type="GO" id="GO:0031514">
    <property type="term" value="C:motile cilium"/>
    <property type="evidence" value="ECO:0007669"/>
    <property type="project" value="UniProtKB-SubCell"/>
</dbReference>
<keyword evidence="20" id="KW-0564">Palmitate</keyword>
<keyword evidence="11" id="KW-0479">Metal-binding</keyword>
<evidence type="ECO:0000256" key="27">
    <source>
        <dbReference type="ARBA" id="ARBA00068067"/>
    </source>
</evidence>
<dbReference type="GO" id="GO:0020002">
    <property type="term" value="C:host cell plasma membrane"/>
    <property type="evidence" value="ECO:0007669"/>
    <property type="project" value="UniProtKB-SubCell"/>
</dbReference>
<dbReference type="FunFam" id="3.30.200.20:FF:000315">
    <property type="entry name" value="Calcium-dependent protein kinase 3"/>
    <property type="match status" value="1"/>
</dbReference>
<keyword evidence="18" id="KW-1043">Host membrane</keyword>
<dbReference type="Pfam" id="PF13499">
    <property type="entry name" value="EF-hand_7"/>
    <property type="match status" value="2"/>
</dbReference>
<evidence type="ECO:0000256" key="13">
    <source>
        <dbReference type="ARBA" id="ARBA00022741"/>
    </source>
</evidence>
<accession>A0A1R2CGM6</accession>
<dbReference type="EMBL" id="MPUH01000157">
    <property type="protein sequence ID" value="OMJ88179.1"/>
    <property type="molecule type" value="Genomic_DNA"/>
</dbReference>
<dbReference type="CDD" id="cd05117">
    <property type="entry name" value="STKc_CAMK"/>
    <property type="match status" value="1"/>
</dbReference>
<evidence type="ECO:0000256" key="19">
    <source>
        <dbReference type="ARBA" id="ARBA00023069"/>
    </source>
</evidence>
<dbReference type="PROSITE" id="PS00018">
    <property type="entry name" value="EF_HAND_1"/>
    <property type="match status" value="3"/>
</dbReference>
<evidence type="ECO:0000256" key="22">
    <source>
        <dbReference type="ARBA" id="ARBA00023288"/>
    </source>
</evidence>
<dbReference type="Gene3D" id="3.30.200.20">
    <property type="entry name" value="Phosphorylase Kinase, domain 1"/>
    <property type="match status" value="1"/>
</dbReference>
<keyword evidence="14" id="KW-0418">Kinase</keyword>
<evidence type="ECO:0000256" key="28">
    <source>
        <dbReference type="PROSITE-ProRule" id="PRU10141"/>
    </source>
</evidence>
<feature type="region of interest" description="Disordered" evidence="30">
    <location>
        <begin position="1"/>
        <end position="21"/>
    </location>
</feature>
<dbReference type="InterPro" id="IPR000719">
    <property type="entry name" value="Prot_kinase_dom"/>
</dbReference>
<proteinExistence type="inferred from homology"/>
<dbReference type="SUPFAM" id="SSF56112">
    <property type="entry name" value="Protein kinase-like (PK-like)"/>
    <property type="match status" value="1"/>
</dbReference>
<evidence type="ECO:0000256" key="16">
    <source>
        <dbReference type="ARBA" id="ARBA00022840"/>
    </source>
</evidence>
<dbReference type="InterPro" id="IPR050205">
    <property type="entry name" value="CDPK_Ser/Thr_kinases"/>
</dbReference>
<dbReference type="GO" id="GO:0005886">
    <property type="term" value="C:plasma membrane"/>
    <property type="evidence" value="ECO:0007669"/>
    <property type="project" value="UniProtKB-SubCell"/>
</dbReference>
<feature type="domain" description="EF-hand" evidence="32">
    <location>
        <begin position="350"/>
        <end position="385"/>
    </location>
</feature>
<keyword evidence="18" id="KW-0472">Membrane</keyword>
<keyword evidence="34" id="KW-1185">Reference proteome</keyword>
<evidence type="ECO:0000256" key="5">
    <source>
        <dbReference type="ARBA" id="ARBA00012513"/>
    </source>
</evidence>
<gene>
    <name evidence="33" type="ORF">SteCoe_9912</name>
</gene>
<comment type="catalytic activity">
    <reaction evidence="24">
        <text>L-threonyl-[protein] + ATP = O-phospho-L-threonyl-[protein] + ADP + H(+)</text>
        <dbReference type="Rhea" id="RHEA:46608"/>
        <dbReference type="Rhea" id="RHEA-COMP:11060"/>
        <dbReference type="Rhea" id="RHEA-COMP:11605"/>
        <dbReference type="ChEBI" id="CHEBI:15378"/>
        <dbReference type="ChEBI" id="CHEBI:30013"/>
        <dbReference type="ChEBI" id="CHEBI:30616"/>
        <dbReference type="ChEBI" id="CHEBI:61977"/>
        <dbReference type="ChEBI" id="CHEBI:456216"/>
        <dbReference type="EC" id="2.7.11.1"/>
    </reaction>
</comment>
<evidence type="ECO:0000256" key="3">
    <source>
        <dbReference type="ARBA" id="ARBA00004342"/>
    </source>
</evidence>
<evidence type="ECO:0000256" key="8">
    <source>
        <dbReference type="ARBA" id="ARBA00022527"/>
    </source>
</evidence>
<protein>
    <recommendedName>
        <fullName evidence="27">Calcium-dependent protein kinase 1</fullName>
        <ecNumber evidence="5">2.7.11.1</ecNumber>
    </recommendedName>
</protein>
<keyword evidence="6" id="KW-1003">Cell membrane</keyword>
<dbReference type="EC" id="2.7.11.1" evidence="5"/>
<dbReference type="InterPro" id="IPR002048">
    <property type="entry name" value="EF_hand_dom"/>
</dbReference>
<keyword evidence="9" id="KW-0808">Transferase</keyword>
<reference evidence="33 34" key="1">
    <citation type="submission" date="2016-11" db="EMBL/GenBank/DDBJ databases">
        <title>The macronuclear genome of Stentor coeruleus: a giant cell with tiny introns.</title>
        <authorList>
            <person name="Slabodnick M."/>
            <person name="Ruby J.G."/>
            <person name="Reiff S.B."/>
            <person name="Swart E.C."/>
            <person name="Gosai S."/>
            <person name="Prabakaran S."/>
            <person name="Witkowska E."/>
            <person name="Larue G.E."/>
            <person name="Fisher S."/>
            <person name="Freeman R.M."/>
            <person name="Gunawardena J."/>
            <person name="Chu W."/>
            <person name="Stover N.A."/>
            <person name="Gregory B.D."/>
            <person name="Nowacki M."/>
            <person name="Derisi J."/>
            <person name="Roy S.W."/>
            <person name="Marshall W.F."/>
            <person name="Sood P."/>
        </authorList>
    </citation>
    <scope>NUCLEOTIDE SEQUENCE [LARGE SCALE GENOMIC DNA]</scope>
    <source>
        <strain evidence="33">WM001</strain>
    </source>
</reference>
<evidence type="ECO:0000256" key="18">
    <source>
        <dbReference type="ARBA" id="ARBA00022870"/>
    </source>
</evidence>
<evidence type="ECO:0000256" key="23">
    <source>
        <dbReference type="ARBA" id="ARBA00024334"/>
    </source>
</evidence>
<keyword evidence="12" id="KW-0677">Repeat</keyword>
<dbReference type="PANTHER" id="PTHR24349">
    <property type="entry name" value="SERINE/THREONINE-PROTEIN KINASE"/>
    <property type="match status" value="1"/>
</dbReference>
<evidence type="ECO:0000256" key="20">
    <source>
        <dbReference type="ARBA" id="ARBA00023139"/>
    </source>
</evidence>
<comment type="cofactor">
    <cofactor evidence="1">
        <name>Mg(2+)</name>
        <dbReference type="ChEBI" id="CHEBI:18420"/>
    </cofactor>
</comment>
<evidence type="ECO:0000256" key="1">
    <source>
        <dbReference type="ARBA" id="ARBA00001946"/>
    </source>
</evidence>
<evidence type="ECO:0000256" key="15">
    <source>
        <dbReference type="ARBA" id="ARBA00022837"/>
    </source>
</evidence>
<evidence type="ECO:0000256" key="4">
    <source>
        <dbReference type="ARBA" id="ARBA00004425"/>
    </source>
</evidence>
<dbReference type="Gene3D" id="1.10.238.10">
    <property type="entry name" value="EF-hand"/>
    <property type="match status" value="2"/>
</dbReference>
<comment type="caution">
    <text evidence="33">The sequence shown here is derived from an EMBL/GenBank/DDBJ whole genome shotgun (WGS) entry which is preliminary data.</text>
</comment>
<feature type="domain" description="EF-hand" evidence="32">
    <location>
        <begin position="387"/>
        <end position="422"/>
    </location>
</feature>
<dbReference type="SMART" id="SM00054">
    <property type="entry name" value="EFh"/>
    <property type="match status" value="4"/>
</dbReference>
<evidence type="ECO:0000256" key="24">
    <source>
        <dbReference type="ARBA" id="ARBA00047899"/>
    </source>
</evidence>
<dbReference type="GO" id="GO:0020005">
    <property type="term" value="C:symbiont-containing vacuole membrane"/>
    <property type="evidence" value="ECO:0007669"/>
    <property type="project" value="UniProtKB-SubCell"/>
</dbReference>
<keyword evidence="19" id="KW-0969">Cilium</keyword>
<evidence type="ECO:0000259" key="31">
    <source>
        <dbReference type="PROSITE" id="PS50011"/>
    </source>
</evidence>
<dbReference type="InterPro" id="IPR017441">
    <property type="entry name" value="Protein_kinase_ATP_BS"/>
</dbReference>
<evidence type="ECO:0000256" key="30">
    <source>
        <dbReference type="SAM" id="MobiDB-lite"/>
    </source>
</evidence>
<comment type="subcellular location">
    <subcellularLocation>
        <location evidence="3">Cell membrane</location>
        <topology evidence="3">Lipid-anchor</topology>
        <orientation evidence="3">Cytoplasmic side</orientation>
    </subcellularLocation>
    <subcellularLocation>
        <location evidence="2">Cell projection</location>
        <location evidence="2">Cilium</location>
        <location evidence="2">Flagellum</location>
    </subcellularLocation>
    <subcellularLocation>
        <location evidence="4">Host cell membrane</location>
        <topology evidence="4">Lipid-anchor</topology>
    </subcellularLocation>
    <subcellularLocation>
        <location evidence="26">Parasitophorous vacuole membrane</location>
        <topology evidence="26">Lipid-anchor</topology>
    </subcellularLocation>
</comment>